<sequence length="129" mass="14601">MHIHTSGESIFATITIAKNGFAKVGSISKTKPKNTDSYLKLKVGFALNNDKIAIDLPFNRFYMNENIASKAEKIYRESSIKKKNETYALVAIKNGEAVIKDVRINEVSIKDLAKKIKKYHLKELFLPLK</sequence>
<name>A0ABW6I2V4_9FLAO</name>
<comment type="caution">
    <text evidence="1">The sequence shown here is derived from an EMBL/GenBank/DDBJ whole genome shotgun (WGS) entry which is preliminary data.</text>
</comment>
<accession>A0ABW6I2V4</accession>
<keyword evidence="2" id="KW-1185">Reference proteome</keyword>
<dbReference type="EMBL" id="JBHZPY010000003">
    <property type="protein sequence ID" value="MFE3870610.1"/>
    <property type="molecule type" value="Genomic_DNA"/>
</dbReference>
<protein>
    <submittedName>
        <fullName evidence="1">GDYXXLXY domain-containing protein</fullName>
    </submittedName>
</protein>
<dbReference type="Proteomes" id="UP001600107">
    <property type="component" value="Unassembled WGS sequence"/>
</dbReference>
<organism evidence="1 2">
    <name type="scientific">Flavobacterium zhoui</name>
    <dbReference type="NCBI Taxonomy" id="3230414"/>
    <lineage>
        <taxon>Bacteria</taxon>
        <taxon>Pseudomonadati</taxon>
        <taxon>Bacteroidota</taxon>
        <taxon>Flavobacteriia</taxon>
        <taxon>Flavobacteriales</taxon>
        <taxon>Flavobacteriaceae</taxon>
        <taxon>Flavobacterium</taxon>
    </lineage>
</organism>
<gene>
    <name evidence="1" type="ORF">ACFX5F_05185</name>
</gene>
<evidence type="ECO:0000313" key="2">
    <source>
        <dbReference type="Proteomes" id="UP001600107"/>
    </source>
</evidence>
<reference evidence="1 2" key="1">
    <citation type="submission" date="2024-06" db="EMBL/GenBank/DDBJ databases">
        <title>Flavobacterium spp. isolated from glacier.</title>
        <authorList>
            <person name="Han D."/>
        </authorList>
    </citation>
    <scope>NUCLEOTIDE SEQUENCE [LARGE SCALE GENOMIC DNA]</scope>
    <source>
        <strain evidence="1 2">ZS1P70</strain>
    </source>
</reference>
<proteinExistence type="predicted"/>
<evidence type="ECO:0000313" key="1">
    <source>
        <dbReference type="EMBL" id="MFE3870610.1"/>
    </source>
</evidence>